<dbReference type="Pfam" id="PF13361">
    <property type="entry name" value="UvrD_C"/>
    <property type="match status" value="2"/>
</dbReference>
<gene>
    <name evidence="8" type="ORF">WMO64_15825</name>
</gene>
<dbReference type="CDD" id="cd19067">
    <property type="entry name" value="PfuEndoQ-like"/>
    <property type="match status" value="1"/>
</dbReference>
<dbReference type="Proteomes" id="UP001464378">
    <property type="component" value="Unassembled WGS sequence"/>
</dbReference>
<evidence type="ECO:0000256" key="2">
    <source>
        <dbReference type="ARBA" id="ARBA00022801"/>
    </source>
</evidence>
<evidence type="ECO:0000256" key="3">
    <source>
        <dbReference type="ARBA" id="ARBA00022806"/>
    </source>
</evidence>
<organism evidence="8 9">
    <name type="scientific">Pseudoflavonifractor intestinihominis</name>
    <dbReference type="NCBI Taxonomy" id="3133171"/>
    <lineage>
        <taxon>Bacteria</taxon>
        <taxon>Bacillati</taxon>
        <taxon>Bacillota</taxon>
        <taxon>Clostridia</taxon>
        <taxon>Eubacteriales</taxon>
        <taxon>Oscillospiraceae</taxon>
        <taxon>Pseudoflavonifractor</taxon>
    </lineage>
</organism>
<proteinExistence type="predicted"/>
<reference evidence="8 9" key="1">
    <citation type="submission" date="2024-03" db="EMBL/GenBank/DDBJ databases">
        <title>Human intestinal bacterial collection.</title>
        <authorList>
            <person name="Pauvert C."/>
            <person name="Hitch T.C.A."/>
            <person name="Clavel T."/>
        </authorList>
    </citation>
    <scope>NUCLEOTIDE SEQUENCE [LARGE SCALE GENOMIC DNA]</scope>
    <source>
        <strain evidence="8 9">CLA-AP-H29</strain>
    </source>
</reference>
<feature type="domain" description="UvrD-like helicase C-terminal" evidence="7">
    <location>
        <begin position="707"/>
        <end position="970"/>
    </location>
</feature>
<dbReference type="Gene3D" id="1.10.10.160">
    <property type="match status" value="1"/>
</dbReference>
<dbReference type="PROSITE" id="PS51198">
    <property type="entry name" value="UVRD_HELICASE_ATP_BIND"/>
    <property type="match status" value="1"/>
</dbReference>
<dbReference type="CDD" id="cd17932">
    <property type="entry name" value="DEXQc_UvrD"/>
    <property type="match status" value="1"/>
</dbReference>
<evidence type="ECO:0000256" key="4">
    <source>
        <dbReference type="ARBA" id="ARBA00022840"/>
    </source>
</evidence>
<dbReference type="Gene3D" id="1.10.486.10">
    <property type="entry name" value="PCRA, domain 4"/>
    <property type="match status" value="1"/>
</dbReference>
<dbReference type="CDD" id="cd18807">
    <property type="entry name" value="SF1_C_UvrD"/>
    <property type="match status" value="1"/>
</dbReference>
<dbReference type="EMBL" id="JBBMFK010000037">
    <property type="protein sequence ID" value="MEQ2444923.1"/>
    <property type="molecule type" value="Genomic_DNA"/>
</dbReference>
<dbReference type="Gene3D" id="3.40.50.300">
    <property type="entry name" value="P-loop containing nucleotide triphosphate hydrolases"/>
    <property type="match status" value="3"/>
</dbReference>
<dbReference type="InterPro" id="IPR014016">
    <property type="entry name" value="UvrD-like_ATP-bd"/>
</dbReference>
<dbReference type="SUPFAM" id="SSF89550">
    <property type="entry name" value="PHP domain-like"/>
    <property type="match status" value="1"/>
</dbReference>
<feature type="binding site" evidence="5">
    <location>
        <begin position="475"/>
        <end position="482"/>
    </location>
    <ligand>
        <name>ATP</name>
        <dbReference type="ChEBI" id="CHEBI:30616"/>
    </ligand>
</feature>
<evidence type="ECO:0000256" key="1">
    <source>
        <dbReference type="ARBA" id="ARBA00022741"/>
    </source>
</evidence>
<dbReference type="InterPro" id="IPR027417">
    <property type="entry name" value="P-loop_NTPase"/>
</dbReference>
<dbReference type="PANTHER" id="PTHR40084">
    <property type="entry name" value="PHOSPHOHYDROLASE, PHP FAMILY"/>
    <property type="match status" value="1"/>
</dbReference>
<evidence type="ECO:0000313" key="9">
    <source>
        <dbReference type="Proteomes" id="UP001464378"/>
    </source>
</evidence>
<dbReference type="PANTHER" id="PTHR40084:SF1">
    <property type="entry name" value="PHOSPHOTRANSFERASE"/>
    <property type="match status" value="1"/>
</dbReference>
<keyword evidence="2 5" id="KW-0378">Hydrolase</keyword>
<dbReference type="RefSeq" id="WP_349232606.1">
    <property type="nucleotide sequence ID" value="NZ_JBBMFK010000037.1"/>
</dbReference>
<dbReference type="InterPro" id="IPR013986">
    <property type="entry name" value="DExx_box_DNA_helicase_dom_sf"/>
</dbReference>
<name>A0ABV1EC76_9FIRM</name>
<keyword evidence="3 5" id="KW-0347">Helicase</keyword>
<evidence type="ECO:0000259" key="6">
    <source>
        <dbReference type="PROSITE" id="PS51198"/>
    </source>
</evidence>
<keyword evidence="4 5" id="KW-0067">ATP-binding</keyword>
<evidence type="ECO:0000256" key="5">
    <source>
        <dbReference type="PROSITE-ProRule" id="PRU00560"/>
    </source>
</evidence>
<feature type="domain" description="UvrD-like helicase ATP-binding" evidence="6">
    <location>
        <begin position="454"/>
        <end position="706"/>
    </location>
</feature>
<dbReference type="InterPro" id="IPR014017">
    <property type="entry name" value="DNA_helicase_UvrD-like_C"/>
</dbReference>
<dbReference type="InterPro" id="IPR016195">
    <property type="entry name" value="Pol/histidinol_Pase-like"/>
</dbReference>
<comment type="caution">
    <text evidence="8">The sequence shown here is derived from an EMBL/GenBank/DDBJ whole genome shotgun (WGS) entry which is preliminary data.</text>
</comment>
<sequence length="1055" mass="114435">MIADLHIHSKYSRATSAQCVPEYLDLWARRKGIGLVGTGDFTHPAWRAELADKLERDRDGLYVLKEEFRLPEEIPGADAPRFVVTGEISTIYKKDGKVRKVHSLILLPHLEAAEELSRRLEAIGNIRSDGRPILGLDCRDLLEITLEACPEAVFIPAHIWTPHFSVFGAFSGFDALEDCFGDLTGEIHALETGLSSDPPMNWRLSALDGYQLVSHSDAHSPAKLGREADLLDIHPDYAGLRRALCTGEGLLGTLEFFPEEGKYHLDGHRTCGQCLTPVETVAAGGKCPVCGKKVTVGVLHRVEELADRPEGFRPEGAKDFQSLVPLPEVIAASLGGSPESKKNAALYERMLSRLGTEFHILRDAPVEDIEHTAGPCVAEGIRRLRSGQVERTAGYDGVYGKIGLLTDGERETISGQVSLFGAAAPAEKKGKEHKSLPVKKAAEEGEQRHTAAAAGLNEAQRAAVEADSRAVAVSAGPGTGKTRTLACRIAHLIGDCGVSAGQITAVTFTNRAAEELRQRLEHVLGGKRALRGLTVGTFHAISLKNQPGVCLLDQSETLALAEEAAGETLSPEELLRAVSMEKNGLPVALSEEEQKACAAYQSMLKERGAMDFDDLLLAELARAEGAPDRDLRPFTHLLVDEFQDCDPVQYRLLRAWNRAGESLFVIGDPDQSIYSFRGGDGTCWQHLAEDWPEICTVRLTENYRSRAEILRCALPVIEKNGGGPRGLCSVPGPGGAVRLVTADSPLFQGIFVAKEIGRQVGGMDMVSADGEGQRTFSDFAVCCRTRRQLELLEQCLRKEGIPCAVAGGGGFLTHRTVRGALAFFRALAFPEREDPALALMLGFDCPPDTARAAAEVWKKAAGSPVERARAAEGACPDAEALSRWRALMEQLAPLMGRDKPVRLLEAYGRGVGQAGAEPLERLMDMAVFYRRMEDLLLSLAVGREADLLRSAGQGYQAGYVTLTTLHAAKGLEFPVVFLCGVEKGLLPYQSRRRASDPAEERRLFYVGMTRAMEELILVTGPEPSPFLGDIPPEAMETEQAVRPVRGGGDGQLSLF</sequence>
<protein>
    <submittedName>
        <fullName evidence="8">UvrD-helicase domain-containing protein</fullName>
    </submittedName>
</protein>
<dbReference type="SUPFAM" id="SSF52540">
    <property type="entry name" value="P-loop containing nucleoside triphosphate hydrolases"/>
    <property type="match status" value="1"/>
</dbReference>
<accession>A0ABV1EC76</accession>
<keyword evidence="1 5" id="KW-0547">Nucleotide-binding</keyword>
<dbReference type="Gene3D" id="3.20.20.140">
    <property type="entry name" value="Metal-dependent hydrolases"/>
    <property type="match status" value="1"/>
</dbReference>
<dbReference type="Pfam" id="PF13245">
    <property type="entry name" value="AAA_19"/>
    <property type="match status" value="1"/>
</dbReference>
<keyword evidence="9" id="KW-1185">Reference proteome</keyword>
<dbReference type="PROSITE" id="PS51217">
    <property type="entry name" value="UVRD_HELICASE_CTER"/>
    <property type="match status" value="1"/>
</dbReference>
<evidence type="ECO:0000313" key="8">
    <source>
        <dbReference type="EMBL" id="MEQ2444923.1"/>
    </source>
</evidence>
<evidence type="ECO:0000259" key="7">
    <source>
        <dbReference type="PROSITE" id="PS51217"/>
    </source>
</evidence>